<gene>
    <name evidence="1" type="ORF">T229_12630</name>
</gene>
<evidence type="ECO:0000313" key="2">
    <source>
        <dbReference type="Proteomes" id="UP000018872"/>
    </source>
</evidence>
<protein>
    <submittedName>
        <fullName evidence="1">Uncharacterized protein</fullName>
    </submittedName>
</protein>
<organism evidence="1 2">
    <name type="scientific">Tannerella sp. oral taxon BU063 isolate Cell 5</name>
    <dbReference type="NCBI Taxonomy" id="1410950"/>
    <lineage>
        <taxon>Bacteria</taxon>
        <taxon>Pseudomonadati</taxon>
        <taxon>Bacteroidota</taxon>
        <taxon>Bacteroidia</taxon>
        <taxon>Bacteroidales</taxon>
        <taxon>Tannerellaceae</taxon>
        <taxon>Tannerella</taxon>
    </lineage>
</organism>
<accession>W2C9R8</accession>
<sequence length="91" mass="10672">MVEHEAGTAGKYREIIACHRDRKHLLFYTKGESWNIIVREGNIQEYVSKDDGRIDFVEIQAREACSNSFSQRSNKKSRTKIWLLSTKRVLK</sequence>
<reference evidence="1 2" key="1">
    <citation type="submission" date="2013-11" db="EMBL/GenBank/DDBJ databases">
        <title>Single cell genomics of uncultured Tannerella BU063 (oral taxon 286).</title>
        <authorList>
            <person name="Beall C.J."/>
            <person name="Campbell A.G."/>
            <person name="Griffen A.L."/>
            <person name="Podar M."/>
            <person name="Leys E.J."/>
        </authorList>
    </citation>
    <scope>NUCLEOTIDE SEQUENCE [LARGE SCALE GENOMIC DNA]</scope>
    <source>
        <strain evidence="1">Cell 5</strain>
    </source>
</reference>
<dbReference type="EMBL" id="AYYC01000731">
    <property type="protein sequence ID" value="ETK03768.1"/>
    <property type="molecule type" value="Genomic_DNA"/>
</dbReference>
<proteinExistence type="predicted"/>
<name>W2C9R8_9BACT</name>
<evidence type="ECO:0000313" key="1">
    <source>
        <dbReference type="EMBL" id="ETK03768.1"/>
    </source>
</evidence>
<dbReference type="AlphaFoldDB" id="W2C9R8"/>
<dbReference type="Proteomes" id="UP000018872">
    <property type="component" value="Unassembled WGS sequence"/>
</dbReference>
<comment type="caution">
    <text evidence="1">The sequence shown here is derived from an EMBL/GenBank/DDBJ whole genome shotgun (WGS) entry which is preliminary data.</text>
</comment>